<comment type="caution">
    <text evidence="2">The sequence shown here is derived from an EMBL/GenBank/DDBJ whole genome shotgun (WGS) entry which is preliminary data.</text>
</comment>
<feature type="region of interest" description="Disordered" evidence="1">
    <location>
        <begin position="71"/>
        <end position="97"/>
    </location>
</feature>
<evidence type="ECO:0000256" key="1">
    <source>
        <dbReference type="SAM" id="MobiDB-lite"/>
    </source>
</evidence>
<protein>
    <submittedName>
        <fullName evidence="2">Uncharacterized protein</fullName>
    </submittedName>
</protein>
<accession>A0A543GDG9</accession>
<keyword evidence="3" id="KW-1185">Reference proteome</keyword>
<reference evidence="2 3" key="1">
    <citation type="submission" date="2019-06" db="EMBL/GenBank/DDBJ databases">
        <title>Sequencing the genomes of 1000 actinobacteria strains.</title>
        <authorList>
            <person name="Klenk H.-P."/>
        </authorList>
    </citation>
    <scope>NUCLEOTIDE SEQUENCE [LARGE SCALE GENOMIC DNA]</scope>
    <source>
        <strain evidence="2 3">DSM 45511</strain>
    </source>
</reference>
<sequence length="97" mass="10380">MRGVLRDSALCGLPRLSDGEPCRNAAPCRWHPTPRSGGGLAVIPAHRGSAKRAWRRSDVRYASARLAHLNPPEDELKEWDDGGPDGDGGEPLPAFGA</sequence>
<evidence type="ECO:0000313" key="3">
    <source>
        <dbReference type="Proteomes" id="UP000319818"/>
    </source>
</evidence>
<name>A0A543GDG9_9PSEU</name>
<dbReference type="Proteomes" id="UP000319818">
    <property type="component" value="Unassembled WGS sequence"/>
</dbReference>
<dbReference type="EMBL" id="VFPH01000001">
    <property type="protein sequence ID" value="TQM44119.1"/>
    <property type="molecule type" value="Genomic_DNA"/>
</dbReference>
<organism evidence="2 3">
    <name type="scientific">Pseudonocardia cypriaca</name>
    <dbReference type="NCBI Taxonomy" id="882449"/>
    <lineage>
        <taxon>Bacteria</taxon>
        <taxon>Bacillati</taxon>
        <taxon>Actinomycetota</taxon>
        <taxon>Actinomycetes</taxon>
        <taxon>Pseudonocardiales</taxon>
        <taxon>Pseudonocardiaceae</taxon>
        <taxon>Pseudonocardia</taxon>
    </lineage>
</organism>
<feature type="compositionally biased region" description="Acidic residues" evidence="1">
    <location>
        <begin position="72"/>
        <end position="88"/>
    </location>
</feature>
<evidence type="ECO:0000313" key="2">
    <source>
        <dbReference type="EMBL" id="TQM44119.1"/>
    </source>
</evidence>
<dbReference type="AlphaFoldDB" id="A0A543GDG9"/>
<gene>
    <name evidence="2" type="ORF">FB388_1481</name>
</gene>
<proteinExistence type="predicted"/>